<dbReference type="PANTHER" id="PTHR35910:SF1">
    <property type="entry name" value="2EXR DOMAIN-CONTAINING PROTEIN"/>
    <property type="match status" value="1"/>
</dbReference>
<reference evidence="3 4" key="1">
    <citation type="submission" date="2016-12" db="EMBL/GenBank/DDBJ databases">
        <title>The genomes of Aspergillus section Nigri reveals drivers in fungal speciation.</title>
        <authorList>
            <consortium name="DOE Joint Genome Institute"/>
            <person name="Vesth T.C."/>
            <person name="Nybo J."/>
            <person name="Theobald S."/>
            <person name="Brandl J."/>
            <person name="Frisvad J.C."/>
            <person name="Nielsen K.F."/>
            <person name="Lyhne E.K."/>
            <person name="Kogle M.E."/>
            <person name="Kuo A."/>
            <person name="Riley R."/>
            <person name="Clum A."/>
            <person name="Nolan M."/>
            <person name="Lipzen A."/>
            <person name="Salamov A."/>
            <person name="Henrissat B."/>
            <person name="Wiebenga A."/>
            <person name="De Vries R.P."/>
            <person name="Grigoriev I.V."/>
            <person name="Mortensen U.H."/>
            <person name="Andersen M.R."/>
            <person name="Baker S.E."/>
        </authorList>
    </citation>
    <scope>NUCLEOTIDE SEQUENCE [LARGE SCALE GENOMIC DNA]</scope>
    <source>
        <strain evidence="3 4">CBS 117.55</strain>
    </source>
</reference>
<evidence type="ECO:0000259" key="2">
    <source>
        <dbReference type="Pfam" id="PF20150"/>
    </source>
</evidence>
<feature type="region of interest" description="Disordered" evidence="1">
    <location>
        <begin position="281"/>
        <end position="329"/>
    </location>
</feature>
<feature type="domain" description="2EXR" evidence="2">
    <location>
        <begin position="53"/>
        <end position="163"/>
    </location>
</feature>
<sequence>MPDRPILKNTHMGHIDVMRKEFPIRSPLHLTPSPFTASTLYGSTDPHASSLFRLPPELRLQVWEYTWPEPRVISHTMTAVRNEDGDDQGIVHHLFPAAPFSVFVETDYFRILNHTAIQPSYRGPVALWICQESRIHTLRRYVPIIHSTLPMGSFYMDPRRDSLLLCWDYVICRRVLERDYGNQLRVFEHALVDGNFQARGDADAFQAVLDAMGSVETHSLSEAFWEAWGRKLDRCGVRAATKFVGRLCERYHEFEGKLEGTWGQELTDEEDGVYEFLNEEAFEEDGGDNGDEEWFEEEEDKEKVDEEEDEEDEDEDEDEKDNCTNTGLQCNEDTLASYLTWAPTSNGMVAGVHLCDGKKHIGQG</sequence>
<dbReference type="GeneID" id="37069860"/>
<dbReference type="EMBL" id="MSFL01000009">
    <property type="protein sequence ID" value="PWY85058.1"/>
    <property type="molecule type" value="Genomic_DNA"/>
</dbReference>
<keyword evidence="4" id="KW-1185">Reference proteome</keyword>
<accession>A0A317WJ17</accession>
<dbReference type="OrthoDB" id="2142759at2759"/>
<evidence type="ECO:0000313" key="3">
    <source>
        <dbReference type="EMBL" id="PWY85058.1"/>
    </source>
</evidence>
<proteinExistence type="predicted"/>
<comment type="caution">
    <text evidence="3">The sequence shown here is derived from an EMBL/GenBank/DDBJ whole genome shotgun (WGS) entry which is preliminary data.</text>
</comment>
<evidence type="ECO:0000313" key="4">
    <source>
        <dbReference type="Proteomes" id="UP000247233"/>
    </source>
</evidence>
<dbReference type="Pfam" id="PF20150">
    <property type="entry name" value="2EXR"/>
    <property type="match status" value="1"/>
</dbReference>
<dbReference type="RefSeq" id="XP_025400400.1">
    <property type="nucleotide sequence ID" value="XM_025547623.1"/>
</dbReference>
<feature type="compositionally biased region" description="Acidic residues" evidence="1">
    <location>
        <begin position="281"/>
        <end position="320"/>
    </location>
</feature>
<dbReference type="STRING" id="1448321.A0A317WJ17"/>
<dbReference type="PANTHER" id="PTHR35910">
    <property type="entry name" value="2EXR DOMAIN-CONTAINING PROTEIN"/>
    <property type="match status" value="1"/>
</dbReference>
<name>A0A317WJ17_9EURO</name>
<dbReference type="Proteomes" id="UP000247233">
    <property type="component" value="Unassembled WGS sequence"/>
</dbReference>
<dbReference type="InterPro" id="IPR045518">
    <property type="entry name" value="2EXR"/>
</dbReference>
<gene>
    <name evidence="3" type="ORF">BO70DRAFT_424420</name>
</gene>
<organism evidence="3 4">
    <name type="scientific">Aspergillus heteromorphus CBS 117.55</name>
    <dbReference type="NCBI Taxonomy" id="1448321"/>
    <lineage>
        <taxon>Eukaryota</taxon>
        <taxon>Fungi</taxon>
        <taxon>Dikarya</taxon>
        <taxon>Ascomycota</taxon>
        <taxon>Pezizomycotina</taxon>
        <taxon>Eurotiomycetes</taxon>
        <taxon>Eurotiomycetidae</taxon>
        <taxon>Eurotiales</taxon>
        <taxon>Aspergillaceae</taxon>
        <taxon>Aspergillus</taxon>
        <taxon>Aspergillus subgen. Circumdati</taxon>
    </lineage>
</organism>
<dbReference type="VEuPathDB" id="FungiDB:BO70DRAFT_424420"/>
<dbReference type="AlphaFoldDB" id="A0A317WJ17"/>
<evidence type="ECO:0000256" key="1">
    <source>
        <dbReference type="SAM" id="MobiDB-lite"/>
    </source>
</evidence>
<protein>
    <recommendedName>
        <fullName evidence="2">2EXR domain-containing protein</fullName>
    </recommendedName>
</protein>